<organism evidence="2 3">
    <name type="scientific">Uabimicrobium amorphum</name>
    <dbReference type="NCBI Taxonomy" id="2596890"/>
    <lineage>
        <taxon>Bacteria</taxon>
        <taxon>Pseudomonadati</taxon>
        <taxon>Planctomycetota</taxon>
        <taxon>Candidatus Uabimicrobiia</taxon>
        <taxon>Candidatus Uabimicrobiales</taxon>
        <taxon>Candidatus Uabimicrobiaceae</taxon>
        <taxon>Candidatus Uabimicrobium</taxon>
    </lineage>
</organism>
<evidence type="ECO:0000313" key="2">
    <source>
        <dbReference type="EMBL" id="BBM87536.1"/>
    </source>
</evidence>
<evidence type="ECO:0008006" key="4">
    <source>
        <dbReference type="Google" id="ProtNLM"/>
    </source>
</evidence>
<evidence type="ECO:0000256" key="1">
    <source>
        <dbReference type="SAM" id="Phobius"/>
    </source>
</evidence>
<protein>
    <recommendedName>
        <fullName evidence="4">Cytochrome oxidase complex assembly protein 1</fullName>
    </recommendedName>
</protein>
<keyword evidence="1" id="KW-0812">Transmembrane</keyword>
<proteinExistence type="predicted"/>
<dbReference type="OrthoDB" id="1178263at2"/>
<dbReference type="GO" id="GO:0032981">
    <property type="term" value="P:mitochondrial respiratory chain complex I assembly"/>
    <property type="evidence" value="ECO:0007669"/>
    <property type="project" value="TreeGrafter"/>
</dbReference>
<dbReference type="EMBL" id="AP019860">
    <property type="protein sequence ID" value="BBM87536.1"/>
    <property type="molecule type" value="Genomic_DNA"/>
</dbReference>
<reference evidence="2 3" key="1">
    <citation type="submission" date="2019-08" db="EMBL/GenBank/DDBJ databases">
        <title>Complete genome sequence of Candidatus Uab amorphum.</title>
        <authorList>
            <person name="Shiratori T."/>
            <person name="Suzuki S."/>
            <person name="Kakizawa Y."/>
            <person name="Ishida K."/>
        </authorList>
    </citation>
    <scope>NUCLEOTIDE SEQUENCE [LARGE SCALE GENOMIC DNA]</scope>
    <source>
        <strain evidence="2 3">SRT547</strain>
    </source>
</reference>
<evidence type="ECO:0000313" key="3">
    <source>
        <dbReference type="Proteomes" id="UP000326354"/>
    </source>
</evidence>
<dbReference type="PANTHER" id="PTHR47148">
    <property type="entry name" value="CYTOCHROME C OXIDASE ASSEMBLY FACTOR 1 HOMOLOG"/>
    <property type="match status" value="1"/>
</dbReference>
<sequence length="122" mass="13916">MKESHFNRFVIISFFISIFAGVFILFFLQRSMKASAPYKKTVEYIHQEKVIQEALGTPIQEGFFVSGMLEIKEKSGKAKLSVPLSGPKGSGVLYASLEKKGDDWRFFSLIFQIEDKEINLLE</sequence>
<accession>A0A5S9ITW4</accession>
<dbReference type="AlphaFoldDB" id="A0A5S9ITW4"/>
<gene>
    <name evidence="2" type="ORF">UABAM_05948</name>
</gene>
<dbReference type="Proteomes" id="UP000326354">
    <property type="component" value="Chromosome"/>
</dbReference>
<dbReference type="PANTHER" id="PTHR47148:SF1">
    <property type="entry name" value="CYTOCHROME C OXIDASE ASSEMBLY FACTOR 1 HOMOLOG"/>
    <property type="match status" value="1"/>
</dbReference>
<keyword evidence="3" id="KW-1185">Reference proteome</keyword>
<name>A0A5S9ITW4_UABAM</name>
<keyword evidence="1" id="KW-1133">Transmembrane helix</keyword>
<feature type="transmembrane region" description="Helical" evidence="1">
    <location>
        <begin position="6"/>
        <end position="28"/>
    </location>
</feature>
<dbReference type="KEGG" id="uam:UABAM_05948"/>
<dbReference type="InterPro" id="IPR014807">
    <property type="entry name" value="Coa1"/>
</dbReference>
<dbReference type="Pfam" id="PF08695">
    <property type="entry name" value="Coa1"/>
    <property type="match status" value="1"/>
</dbReference>
<dbReference type="RefSeq" id="WP_151971553.1">
    <property type="nucleotide sequence ID" value="NZ_AP019860.1"/>
</dbReference>
<keyword evidence="1" id="KW-0472">Membrane</keyword>